<dbReference type="EMBL" id="FNAR01000036">
    <property type="protein sequence ID" value="SDE96445.1"/>
    <property type="molecule type" value="Genomic_DNA"/>
</dbReference>
<keyword evidence="4" id="KW-1185">Reference proteome</keyword>
<reference evidence="1 4" key="2">
    <citation type="submission" date="2018-12" db="EMBL/GenBank/DDBJ databases">
        <title>Comparitive functional genomics of dry heat resistant strains isolated from the viking spacecraft.</title>
        <authorList>
            <person name="Seuylemezian A."/>
            <person name="Vaishampayan P."/>
        </authorList>
    </citation>
    <scope>NUCLEOTIDE SEQUENCE [LARGE SCALE GENOMIC DNA]</scope>
    <source>
        <strain evidence="1 4">M6-11</strain>
    </source>
</reference>
<proteinExistence type="predicted"/>
<dbReference type="OrthoDB" id="2453148at2"/>
<dbReference type="AlphaFoldDB" id="A0A1G7H7U0"/>
<accession>A0A1G7H7U0</accession>
<gene>
    <name evidence="1" type="ORF">EJA12_10265</name>
    <name evidence="2" type="ORF">SAMN04488126_1367</name>
</gene>
<sequence length="122" mass="13784">MTLYEIRFNGQQGNFRPGNWRLIERKGGGETGYKVVMEGAGAYIQLSGMDYGPFHLRNVSVDFAEQVIIFHKASEDGQLFRETAHAFLSSYVMEFGKDGFGFFLAGGHRPRKKSRKNPRSGE</sequence>
<protein>
    <submittedName>
        <fullName evidence="2">Uncharacterized protein</fullName>
    </submittedName>
</protein>
<dbReference type="Proteomes" id="UP000272481">
    <property type="component" value="Unassembled WGS sequence"/>
</dbReference>
<dbReference type="EMBL" id="RWGW01000016">
    <property type="protein sequence ID" value="RSK29946.1"/>
    <property type="molecule type" value="Genomic_DNA"/>
</dbReference>
<evidence type="ECO:0000313" key="4">
    <source>
        <dbReference type="Proteomes" id="UP000272481"/>
    </source>
</evidence>
<evidence type="ECO:0000313" key="1">
    <source>
        <dbReference type="EMBL" id="RSK29946.1"/>
    </source>
</evidence>
<dbReference type="Proteomes" id="UP000198823">
    <property type="component" value="Unassembled WGS sequence"/>
</dbReference>
<evidence type="ECO:0000313" key="3">
    <source>
        <dbReference type="Proteomes" id="UP000198823"/>
    </source>
</evidence>
<evidence type="ECO:0000313" key="2">
    <source>
        <dbReference type="EMBL" id="SDE96445.1"/>
    </source>
</evidence>
<dbReference type="RefSeq" id="WP_092099080.1">
    <property type="nucleotide sequence ID" value="NZ_FNAR01000036.1"/>
</dbReference>
<organism evidence="2 3">
    <name type="scientific">Bhargavaea beijingensis</name>
    <dbReference type="NCBI Taxonomy" id="426756"/>
    <lineage>
        <taxon>Bacteria</taxon>
        <taxon>Bacillati</taxon>
        <taxon>Bacillota</taxon>
        <taxon>Bacilli</taxon>
        <taxon>Bacillales</taxon>
        <taxon>Caryophanaceae</taxon>
        <taxon>Bhargavaea</taxon>
    </lineage>
</organism>
<reference evidence="2 3" key="1">
    <citation type="submission" date="2016-10" db="EMBL/GenBank/DDBJ databases">
        <authorList>
            <person name="de Groot N.N."/>
        </authorList>
    </citation>
    <scope>NUCLEOTIDE SEQUENCE [LARGE SCALE GENOMIC DNA]</scope>
    <source>
        <strain evidence="2 3">CGMCC 1.6762</strain>
    </source>
</reference>
<name>A0A1G7H7U0_9BACL</name>